<dbReference type="InterPro" id="IPR036770">
    <property type="entry name" value="Ankyrin_rpt-contain_sf"/>
</dbReference>
<dbReference type="AlphaFoldDB" id="A0A162CZ42"/>
<keyword evidence="3" id="KW-1185">Reference proteome</keyword>
<reference evidence="2 3" key="1">
    <citation type="submission" date="2016-03" db="EMBL/GenBank/DDBJ databases">
        <title>EvidentialGene: Evidence-directed Construction of Genes on Genomes.</title>
        <authorList>
            <person name="Gilbert D.G."/>
            <person name="Choi J.-H."/>
            <person name="Mockaitis K."/>
            <person name="Colbourne J."/>
            <person name="Pfrender M."/>
        </authorList>
    </citation>
    <scope>NUCLEOTIDE SEQUENCE [LARGE SCALE GENOMIC DNA]</scope>
    <source>
        <strain evidence="2 3">Xinb3</strain>
        <tissue evidence="2">Complete organism</tissue>
    </source>
</reference>
<dbReference type="Proteomes" id="UP000076858">
    <property type="component" value="Unassembled WGS sequence"/>
</dbReference>
<dbReference type="Pfam" id="PF13637">
    <property type="entry name" value="Ank_4"/>
    <property type="match status" value="1"/>
</dbReference>
<sequence length="59" mass="6328">AIQATHGESAQLLLDYGANPNVREEIHGQTPLYIAAQSGQFAIAMSMMNFSTAVNFEDG</sequence>
<dbReference type="PROSITE" id="PS50088">
    <property type="entry name" value="ANK_REPEAT"/>
    <property type="match status" value="1"/>
</dbReference>
<proteinExistence type="predicted"/>
<evidence type="ECO:0000313" key="2">
    <source>
        <dbReference type="EMBL" id="KZR96404.1"/>
    </source>
</evidence>
<dbReference type="SUPFAM" id="SSF48403">
    <property type="entry name" value="Ankyrin repeat"/>
    <property type="match status" value="1"/>
</dbReference>
<accession>A0A162CZ42</accession>
<protein>
    <submittedName>
        <fullName evidence="2">Ankyrin repeat and SAM domain-containing protein 3</fullName>
    </submittedName>
</protein>
<name>A0A162CZ42_9CRUS</name>
<dbReference type="Gene3D" id="1.25.40.20">
    <property type="entry name" value="Ankyrin repeat-containing domain"/>
    <property type="match status" value="1"/>
</dbReference>
<organism evidence="2 3">
    <name type="scientific">Daphnia magna</name>
    <dbReference type="NCBI Taxonomy" id="35525"/>
    <lineage>
        <taxon>Eukaryota</taxon>
        <taxon>Metazoa</taxon>
        <taxon>Ecdysozoa</taxon>
        <taxon>Arthropoda</taxon>
        <taxon>Crustacea</taxon>
        <taxon>Branchiopoda</taxon>
        <taxon>Diplostraca</taxon>
        <taxon>Cladocera</taxon>
        <taxon>Anomopoda</taxon>
        <taxon>Daphniidae</taxon>
        <taxon>Daphnia</taxon>
    </lineage>
</organism>
<evidence type="ECO:0000256" key="1">
    <source>
        <dbReference type="PROSITE-ProRule" id="PRU00023"/>
    </source>
</evidence>
<keyword evidence="1" id="KW-0040">ANK repeat</keyword>
<dbReference type="PROSITE" id="PS50297">
    <property type="entry name" value="ANK_REP_REGION"/>
    <property type="match status" value="1"/>
</dbReference>
<gene>
    <name evidence="2" type="ORF">APZ42_009271</name>
</gene>
<evidence type="ECO:0000313" key="3">
    <source>
        <dbReference type="Proteomes" id="UP000076858"/>
    </source>
</evidence>
<dbReference type="OrthoDB" id="6338611at2759"/>
<feature type="repeat" description="ANK" evidence="1">
    <location>
        <begin position="27"/>
        <end position="59"/>
    </location>
</feature>
<dbReference type="InterPro" id="IPR002110">
    <property type="entry name" value="Ankyrin_rpt"/>
</dbReference>
<comment type="caution">
    <text evidence="2">The sequence shown here is derived from an EMBL/GenBank/DDBJ whole genome shotgun (WGS) entry which is preliminary data.</text>
</comment>
<feature type="non-terminal residue" evidence="2">
    <location>
        <position position="1"/>
    </location>
</feature>
<dbReference type="EMBL" id="LRGB01025018">
    <property type="protein sequence ID" value="KZR96404.1"/>
    <property type="molecule type" value="Genomic_DNA"/>
</dbReference>